<name>A0A381VS66_9ZZZZ</name>
<protein>
    <submittedName>
        <fullName evidence="1">Uncharacterized protein</fullName>
    </submittedName>
</protein>
<gene>
    <name evidence="1" type="ORF">METZ01_LOCUS96014</name>
</gene>
<reference evidence="1" key="1">
    <citation type="submission" date="2018-05" db="EMBL/GenBank/DDBJ databases">
        <authorList>
            <person name="Lanie J.A."/>
            <person name="Ng W.-L."/>
            <person name="Kazmierczak K.M."/>
            <person name="Andrzejewski T.M."/>
            <person name="Davidsen T.M."/>
            <person name="Wayne K.J."/>
            <person name="Tettelin H."/>
            <person name="Glass J.I."/>
            <person name="Rusch D."/>
            <person name="Podicherti R."/>
            <person name="Tsui H.-C.T."/>
            <person name="Winkler M.E."/>
        </authorList>
    </citation>
    <scope>NUCLEOTIDE SEQUENCE</scope>
</reference>
<proteinExistence type="predicted"/>
<organism evidence="1">
    <name type="scientific">marine metagenome</name>
    <dbReference type="NCBI Taxonomy" id="408172"/>
    <lineage>
        <taxon>unclassified sequences</taxon>
        <taxon>metagenomes</taxon>
        <taxon>ecological metagenomes</taxon>
    </lineage>
</organism>
<dbReference type="EMBL" id="UINC01009632">
    <property type="protein sequence ID" value="SVA43160.1"/>
    <property type="molecule type" value="Genomic_DNA"/>
</dbReference>
<feature type="non-terminal residue" evidence="1">
    <location>
        <position position="1"/>
    </location>
</feature>
<dbReference type="AlphaFoldDB" id="A0A381VS66"/>
<evidence type="ECO:0000313" key="1">
    <source>
        <dbReference type="EMBL" id="SVA43160.1"/>
    </source>
</evidence>
<accession>A0A381VS66</accession>
<sequence length="44" mass="5001">EILKVIGDKVMCRIAALLPSETHGIYTDDPSIEKYKQKNNPFSH</sequence>